<sequence>IYNYTIFDISNFLLSCSEFESKDRRTCSDGPCHAPLLLLSIYILVVCDDLILKFEI</sequence>
<reference evidence="1" key="1">
    <citation type="submission" date="2014-05" db="EMBL/GenBank/DDBJ databases">
        <authorList>
            <person name="Chronopoulou M."/>
        </authorList>
    </citation>
    <scope>NUCLEOTIDE SEQUENCE</scope>
    <source>
        <tissue evidence="1">Whole organism</tissue>
    </source>
</reference>
<name>A0A0K2TKJ5_LEPSM</name>
<feature type="non-terminal residue" evidence="1">
    <location>
        <position position="1"/>
    </location>
</feature>
<accession>A0A0K2TKJ5</accession>
<protein>
    <submittedName>
        <fullName evidence="1">Uncharacterized protein</fullName>
    </submittedName>
</protein>
<organism evidence="1">
    <name type="scientific">Lepeophtheirus salmonis</name>
    <name type="common">Salmon louse</name>
    <name type="synonym">Caligus salmonis</name>
    <dbReference type="NCBI Taxonomy" id="72036"/>
    <lineage>
        <taxon>Eukaryota</taxon>
        <taxon>Metazoa</taxon>
        <taxon>Ecdysozoa</taxon>
        <taxon>Arthropoda</taxon>
        <taxon>Crustacea</taxon>
        <taxon>Multicrustacea</taxon>
        <taxon>Hexanauplia</taxon>
        <taxon>Copepoda</taxon>
        <taxon>Siphonostomatoida</taxon>
        <taxon>Caligidae</taxon>
        <taxon>Lepeophtheirus</taxon>
    </lineage>
</organism>
<proteinExistence type="predicted"/>
<evidence type="ECO:0000313" key="1">
    <source>
        <dbReference type="EMBL" id="CDW26548.1"/>
    </source>
</evidence>
<dbReference type="EMBL" id="HACA01009187">
    <property type="protein sequence ID" value="CDW26548.1"/>
    <property type="molecule type" value="Transcribed_RNA"/>
</dbReference>
<dbReference type="AlphaFoldDB" id="A0A0K2TKJ5"/>